<dbReference type="OrthoDB" id="255603at2"/>
<reference evidence="3 4" key="1">
    <citation type="submission" date="2016-11" db="EMBL/GenBank/DDBJ databases">
        <authorList>
            <person name="Jaros S."/>
            <person name="Januszkiewicz K."/>
            <person name="Wedrychowicz H."/>
        </authorList>
    </citation>
    <scope>NUCLEOTIDE SEQUENCE [LARGE SCALE GENOMIC DNA]</scope>
    <source>
        <strain evidence="3 4">DSM 46144</strain>
    </source>
</reference>
<organism evidence="3 4">
    <name type="scientific">Cryptosporangium aurantiacum</name>
    <dbReference type="NCBI Taxonomy" id="134849"/>
    <lineage>
        <taxon>Bacteria</taxon>
        <taxon>Bacillati</taxon>
        <taxon>Actinomycetota</taxon>
        <taxon>Actinomycetes</taxon>
        <taxon>Cryptosporangiales</taxon>
        <taxon>Cryptosporangiaceae</taxon>
        <taxon>Cryptosporangium</taxon>
    </lineage>
</organism>
<gene>
    <name evidence="3" type="ORF">SAMN05443668_108250</name>
</gene>
<evidence type="ECO:0000256" key="1">
    <source>
        <dbReference type="ARBA" id="ARBA00022801"/>
    </source>
</evidence>
<accession>A0A1M7R8Q7</accession>
<dbReference type="RefSeq" id="WP_073260481.1">
    <property type="nucleotide sequence ID" value="NZ_FRCS01000008.1"/>
</dbReference>
<dbReference type="InterPro" id="IPR050300">
    <property type="entry name" value="GDXG_lipolytic_enzyme"/>
</dbReference>
<keyword evidence="4" id="KW-1185">Reference proteome</keyword>
<dbReference type="SUPFAM" id="SSF53474">
    <property type="entry name" value="alpha/beta-Hydrolases"/>
    <property type="match status" value="1"/>
</dbReference>
<dbReference type="InterPro" id="IPR029058">
    <property type="entry name" value="AB_hydrolase_fold"/>
</dbReference>
<evidence type="ECO:0000259" key="2">
    <source>
        <dbReference type="Pfam" id="PF20434"/>
    </source>
</evidence>
<evidence type="ECO:0000313" key="4">
    <source>
        <dbReference type="Proteomes" id="UP000184440"/>
    </source>
</evidence>
<dbReference type="Gene3D" id="3.40.50.1820">
    <property type="entry name" value="alpha/beta hydrolase"/>
    <property type="match status" value="1"/>
</dbReference>
<feature type="domain" description="BD-FAE-like" evidence="2">
    <location>
        <begin position="30"/>
        <end position="217"/>
    </location>
</feature>
<dbReference type="AlphaFoldDB" id="A0A1M7R8Q7"/>
<proteinExistence type="predicted"/>
<protein>
    <submittedName>
        <fullName evidence="3">Acetyl esterase/lipase</fullName>
    </submittedName>
</protein>
<dbReference type="InterPro" id="IPR049492">
    <property type="entry name" value="BD-FAE-like_dom"/>
</dbReference>
<dbReference type="Proteomes" id="UP000184440">
    <property type="component" value="Unassembled WGS sequence"/>
</dbReference>
<keyword evidence="1" id="KW-0378">Hydrolase</keyword>
<dbReference type="GO" id="GO:0016787">
    <property type="term" value="F:hydrolase activity"/>
    <property type="evidence" value="ECO:0007669"/>
    <property type="project" value="UniProtKB-KW"/>
</dbReference>
<name>A0A1M7R8Q7_9ACTN</name>
<dbReference type="STRING" id="134849.SAMN05443668_108250"/>
<dbReference type="EMBL" id="FRCS01000008">
    <property type="protein sequence ID" value="SHN42562.1"/>
    <property type="molecule type" value="Genomic_DNA"/>
</dbReference>
<dbReference type="PANTHER" id="PTHR48081">
    <property type="entry name" value="AB HYDROLASE SUPERFAMILY PROTEIN C4A8.06C"/>
    <property type="match status" value="1"/>
</dbReference>
<evidence type="ECO:0000313" key="3">
    <source>
        <dbReference type="EMBL" id="SHN42562.1"/>
    </source>
</evidence>
<sequence>MSEPLPEGGAPGRLVRYGDGPDQVAEYYAAEDPVALVLFLHGGYWRARYDRTHARPLAGALAETGFAVLLAEYRRVGQPGGGWPGTLRDVATAVDVLPGAVAPELPLLLAGHSAGGQLALWAAARHHLPPGAPGALLRGAPGAGDSAVAGVLALAPVADLVAASRLRLGDGATDAFLGGGPADHPDRYAVADPAALPPPGVPVTVLHGASDDVVVPDVAERYAADGRAELVLLPGADHFGVITPGSREWPHVVAALRALVPIVR</sequence>
<dbReference type="Pfam" id="PF20434">
    <property type="entry name" value="BD-FAE"/>
    <property type="match status" value="1"/>
</dbReference>